<gene>
    <name evidence="2" type="ORF">M529_20295</name>
</gene>
<name>T0J0J7_9SPHN</name>
<evidence type="ECO:0000259" key="1">
    <source>
        <dbReference type="Pfam" id="PF09327"/>
    </source>
</evidence>
<organism evidence="2 3">
    <name type="scientific">Sphingobium ummariense RL-3</name>
    <dbReference type="NCBI Taxonomy" id="1346791"/>
    <lineage>
        <taxon>Bacteria</taxon>
        <taxon>Pseudomonadati</taxon>
        <taxon>Pseudomonadota</taxon>
        <taxon>Alphaproteobacteria</taxon>
        <taxon>Sphingomonadales</taxon>
        <taxon>Sphingomonadaceae</taxon>
        <taxon>Sphingobium</taxon>
    </lineage>
</organism>
<sequence length="900" mass="96150">MCSPGHGPISFDDDHEYVPCLIGAPARSMALTDNGIPGEITIDYGTIGLRLSADMRNAHWPGFDFDGYPCRLMWGEYGAPLSSYKHIPAGRVGSMSVAADMANAQLPLLGPEAELKKEVLKASYAGTGAAESLSDFKGQLKPFAIGFVENIEPPMIDMEYLVYQYHGYGRTEDVVAVYENALTLGAAKYTVATYEELIGLTAEQLPPGTWAKAPAVGMYRLGAEPIGKMTADVIGATDRGQPLTSFGAIAGWMLREIAGIPADMIDMEGAKALDRDFPHTWGNYLDSRDKPEDDSDPAISVGDFLREAASHLAAYVFPDRDGIWRFGRNVSSKTPIMLRQSKASTPIVLSVAMPATATRAHKVRVGGRRCFSTHSDDEISSALKDAVDEAVHGVGQKIDEVQAGVDDIRKNFKSLVLPALVEPIADLKELNLKYGDAIGKAQGALHRENHIAITALGTRVDENGNLVAEQITQLTSRVKNGEATVEAGFKNVRETIAGLDFASASEVTQMIAEYGENVSAAFVEERRVRAEDDKALAESITDMGVRVGDAEGKISELERIVLTPDEGTAESIRELGIKIETETSNREAAIRGVERAYVDADLVLAEADRTLSASIFDATNGNSIVSIINRHAQTQVDANGARAQEINALQTRLNSTNGASYEQNVQLISNINGLMSSQVTFKVQTEVNGTKVVGGLGIINQNGYVDTAFTTDAFSIWTPSGKTPLLTLDGNALRVNTAIMQNAIISGAQITDASIGTLKVAGGAISANQGANGVDTFVAANGSADFLTTGFMTIGDGFYGSGSVEVDFTIDATQAYDASCKIQLWVDTGAGYALAEEKTFGITTDNGNTYSRTGADISTIVTGAQVRVIARVISGAFTPRSVARSQYIRDINMKLIGMKR</sequence>
<dbReference type="Pfam" id="PF09327">
    <property type="entry name" value="Phage_Tail_Tip"/>
    <property type="match status" value="1"/>
</dbReference>
<evidence type="ECO:0000313" key="3">
    <source>
        <dbReference type="Proteomes" id="UP000015523"/>
    </source>
</evidence>
<comment type="caution">
    <text evidence="2">The sequence shown here is derived from an EMBL/GenBank/DDBJ whole genome shotgun (WGS) entry which is preliminary data.</text>
</comment>
<dbReference type="InterPro" id="IPR015406">
    <property type="entry name" value="GpJ_CSF"/>
</dbReference>
<dbReference type="AlphaFoldDB" id="T0J0J7"/>
<proteinExistence type="predicted"/>
<evidence type="ECO:0000313" key="2">
    <source>
        <dbReference type="EMBL" id="EQB30337.1"/>
    </source>
</evidence>
<dbReference type="EMBL" id="AUWY01000122">
    <property type="protein sequence ID" value="EQB30337.1"/>
    <property type="molecule type" value="Genomic_DNA"/>
</dbReference>
<protein>
    <recommendedName>
        <fullName evidence="1">Tip attachment protein J central straight fiber domain-containing protein</fullName>
    </recommendedName>
</protein>
<dbReference type="eggNOG" id="COG0542">
    <property type="taxonomic scope" value="Bacteria"/>
</dbReference>
<feature type="domain" description="Tip attachment protein J central straight fiber" evidence="1">
    <location>
        <begin position="662"/>
        <end position="768"/>
    </location>
</feature>
<dbReference type="Proteomes" id="UP000015523">
    <property type="component" value="Unassembled WGS sequence"/>
</dbReference>
<dbReference type="STRING" id="1346791.M529_20295"/>
<accession>T0J0J7</accession>
<keyword evidence="3" id="KW-1185">Reference proteome</keyword>
<reference evidence="2 3" key="1">
    <citation type="journal article" date="2013" name="Genome Announc.">
        <title>Draft Genome Sequence of Sphingobium ummariense Strain RL-3, a Hexachlorocyclohexane-Degrading Bacterium.</title>
        <authorList>
            <person name="Kohli P."/>
            <person name="Dua A."/>
            <person name="Sangwan N."/>
            <person name="Oldach P."/>
            <person name="Khurana J.P."/>
            <person name="Lal R."/>
        </authorList>
    </citation>
    <scope>NUCLEOTIDE SEQUENCE [LARGE SCALE GENOMIC DNA]</scope>
    <source>
        <strain evidence="2 3">RL-3</strain>
    </source>
</reference>
<dbReference type="PATRIC" id="fig|1346791.3.peg.3921"/>